<evidence type="ECO:0000313" key="5">
    <source>
        <dbReference type="EMBL" id="KAK7725175.1"/>
    </source>
</evidence>
<comment type="similarity">
    <text evidence="1 3">Belongs to the citrate synthase family.</text>
</comment>
<comment type="caution">
    <text evidence="5">The sequence shown here is derived from an EMBL/GenBank/DDBJ whole genome shotgun (WGS) entry which is preliminary data.</text>
</comment>
<evidence type="ECO:0000256" key="4">
    <source>
        <dbReference type="SAM" id="MobiDB-lite"/>
    </source>
</evidence>
<dbReference type="InterPro" id="IPR036969">
    <property type="entry name" value="Citrate_synthase_sf"/>
</dbReference>
<dbReference type="Proteomes" id="UP001430848">
    <property type="component" value="Unassembled WGS sequence"/>
</dbReference>
<dbReference type="SUPFAM" id="SSF48256">
    <property type="entry name" value="Citrate synthase"/>
    <property type="match status" value="1"/>
</dbReference>
<dbReference type="Gene3D" id="1.10.230.10">
    <property type="entry name" value="Cytochrome P450-Terp, domain 2"/>
    <property type="match status" value="1"/>
</dbReference>
<dbReference type="EMBL" id="JAKNSF020000052">
    <property type="protein sequence ID" value="KAK7725175.1"/>
    <property type="molecule type" value="Genomic_DNA"/>
</dbReference>
<evidence type="ECO:0000313" key="6">
    <source>
        <dbReference type="Proteomes" id="UP001430848"/>
    </source>
</evidence>
<feature type="region of interest" description="Disordered" evidence="4">
    <location>
        <begin position="1"/>
        <end position="23"/>
    </location>
</feature>
<organism evidence="5 6">
    <name type="scientific">Diaporthe eres</name>
    <name type="common">Phomopsis oblonga</name>
    <dbReference type="NCBI Taxonomy" id="83184"/>
    <lineage>
        <taxon>Eukaryota</taxon>
        <taxon>Fungi</taxon>
        <taxon>Dikarya</taxon>
        <taxon>Ascomycota</taxon>
        <taxon>Pezizomycotina</taxon>
        <taxon>Sordariomycetes</taxon>
        <taxon>Sordariomycetidae</taxon>
        <taxon>Diaporthales</taxon>
        <taxon>Diaporthaceae</taxon>
        <taxon>Diaporthe</taxon>
        <taxon>Diaporthe eres species complex</taxon>
    </lineage>
</organism>
<evidence type="ECO:0000256" key="3">
    <source>
        <dbReference type="RuleBase" id="RU000441"/>
    </source>
</evidence>
<dbReference type="InterPro" id="IPR016143">
    <property type="entry name" value="Citrate_synth-like_sm_a-sub"/>
</dbReference>
<dbReference type="PANTHER" id="PTHR11739:SF4">
    <property type="entry name" value="CITRATE SYNTHASE, PEROXISOMAL"/>
    <property type="match status" value="1"/>
</dbReference>
<dbReference type="InterPro" id="IPR002020">
    <property type="entry name" value="Citrate_synthase"/>
</dbReference>
<name>A0ABR1P2T4_DIAER</name>
<evidence type="ECO:0000256" key="1">
    <source>
        <dbReference type="ARBA" id="ARBA00010566"/>
    </source>
</evidence>
<keyword evidence="6" id="KW-1185">Reference proteome</keyword>
<dbReference type="Pfam" id="PF00285">
    <property type="entry name" value="Citrate_synt"/>
    <property type="match status" value="1"/>
</dbReference>
<accession>A0ABR1P2T4</accession>
<gene>
    <name evidence="5" type="ORF">SLS63_008292</name>
</gene>
<proteinExistence type="inferred from homology"/>
<dbReference type="PRINTS" id="PR00143">
    <property type="entry name" value="CITRTSNTHASE"/>
</dbReference>
<dbReference type="Gene3D" id="1.10.580.10">
    <property type="entry name" value="Citrate Synthase, domain 1"/>
    <property type="match status" value="1"/>
</dbReference>
<protein>
    <recommendedName>
        <fullName evidence="3">Citrate synthase</fullName>
    </recommendedName>
</protein>
<sequence>MSAVSDLTAPWPLPKSQQTEEQVEDSLSVVDNRTGLSYNIPIKQNSIQATDFHHIKSPHNAKNPVEQNNAGIRIFDPGFQNTACMESKITYVDGDAGEIAYRGIPVADLFYSGRPFEHVAFLLIFGHLPSDSEVEAFNKSIATSEMPPQAIFDTINNLPLDTHAPTAIGATLALHASLRPEKIPAYRGENLYKGNIAAIDKEIPQQISTVMVISTAIFCRLHGREFTPPKPTYSYIENMLHMMGFVEKETGQPDPRVVKLLSSTMILMADHEITNSASVVLSTASTLADPYSCCAAATLSGVGILHGGAIEVAYKQLEAVRDLKEVPMLIEAVKSGKMRLFGYGHRKWKVPDPRSVLFRELIAEAMQDIESLREDHHLAVALEIDRIASQDAYFQSRHLCANADLFLSFAYKAMGIPVDFILPMTLLNRNPGYVAHWREAMADPKPRMWRPLQIYVGNIPPQKQDDDLKQNPVAFSSL</sequence>
<evidence type="ECO:0000256" key="2">
    <source>
        <dbReference type="ARBA" id="ARBA00022679"/>
    </source>
</evidence>
<keyword evidence="2 3" id="KW-0808">Transferase</keyword>
<dbReference type="InterPro" id="IPR016142">
    <property type="entry name" value="Citrate_synth-like_lrg_a-sub"/>
</dbReference>
<reference evidence="5 6" key="1">
    <citation type="submission" date="2024-02" db="EMBL/GenBank/DDBJ databases">
        <title>De novo assembly and annotation of 12 fungi associated with fruit tree decline syndrome in Ontario, Canada.</title>
        <authorList>
            <person name="Sulman M."/>
            <person name="Ellouze W."/>
            <person name="Ilyukhin E."/>
        </authorList>
    </citation>
    <scope>NUCLEOTIDE SEQUENCE [LARGE SCALE GENOMIC DNA]</scope>
    <source>
        <strain evidence="5 6">M169</strain>
    </source>
</reference>
<dbReference type="PANTHER" id="PTHR11739">
    <property type="entry name" value="CITRATE SYNTHASE"/>
    <property type="match status" value="1"/>
</dbReference>